<keyword evidence="2" id="KW-1185">Reference proteome</keyword>
<dbReference type="Gramene" id="EOY25691">
    <property type="protein sequence ID" value="EOY25691"/>
    <property type="gene ID" value="TCM_027076"/>
</dbReference>
<evidence type="ECO:0000313" key="2">
    <source>
        <dbReference type="Proteomes" id="UP000026915"/>
    </source>
</evidence>
<accession>A0A061G816</accession>
<dbReference type="InParanoid" id="A0A061G816"/>
<evidence type="ECO:0000313" key="1">
    <source>
        <dbReference type="EMBL" id="EOY25691.1"/>
    </source>
</evidence>
<name>A0A061G816_THECC</name>
<organism evidence="1 2">
    <name type="scientific">Theobroma cacao</name>
    <name type="common">Cacao</name>
    <name type="synonym">Cocoa</name>
    <dbReference type="NCBI Taxonomy" id="3641"/>
    <lineage>
        <taxon>Eukaryota</taxon>
        <taxon>Viridiplantae</taxon>
        <taxon>Streptophyta</taxon>
        <taxon>Embryophyta</taxon>
        <taxon>Tracheophyta</taxon>
        <taxon>Spermatophyta</taxon>
        <taxon>Magnoliopsida</taxon>
        <taxon>eudicotyledons</taxon>
        <taxon>Gunneridae</taxon>
        <taxon>Pentapetalae</taxon>
        <taxon>rosids</taxon>
        <taxon>malvids</taxon>
        <taxon>Malvales</taxon>
        <taxon>Malvaceae</taxon>
        <taxon>Byttnerioideae</taxon>
        <taxon>Theobroma</taxon>
    </lineage>
</organism>
<dbReference type="HOGENOM" id="CLU_2692784_0_0_1"/>
<dbReference type="AlphaFoldDB" id="A0A061G816"/>
<protein>
    <submittedName>
        <fullName evidence="1">Uncharacterized protein</fullName>
    </submittedName>
</protein>
<gene>
    <name evidence="1" type="ORF">TCM_027076</name>
</gene>
<dbReference type="Proteomes" id="UP000026915">
    <property type="component" value="Chromosome 6"/>
</dbReference>
<sequence length="74" mass="8448">MVILFLVKTKVSTELKLGLSLKLGSSNITLTMLQVATQVTLEFVAYCDYLFIFGQLAFKLRQLVVSMEEVKWKM</sequence>
<proteinExistence type="predicted"/>
<reference evidence="1 2" key="1">
    <citation type="journal article" date="2013" name="Genome Biol.">
        <title>The genome sequence of the most widely cultivated cacao type and its use to identify candidate genes regulating pod color.</title>
        <authorList>
            <person name="Motamayor J.C."/>
            <person name="Mockaitis K."/>
            <person name="Schmutz J."/>
            <person name="Haiminen N."/>
            <person name="Iii D.L."/>
            <person name="Cornejo O."/>
            <person name="Findley S.D."/>
            <person name="Zheng P."/>
            <person name="Utro F."/>
            <person name="Royaert S."/>
            <person name="Saski C."/>
            <person name="Jenkins J."/>
            <person name="Podicheti R."/>
            <person name="Zhao M."/>
            <person name="Scheffler B.E."/>
            <person name="Stack J.C."/>
            <person name="Feltus F.A."/>
            <person name="Mustiga G.M."/>
            <person name="Amores F."/>
            <person name="Phillips W."/>
            <person name="Marelli J.P."/>
            <person name="May G.D."/>
            <person name="Shapiro H."/>
            <person name="Ma J."/>
            <person name="Bustamante C.D."/>
            <person name="Schnell R.J."/>
            <person name="Main D."/>
            <person name="Gilbert D."/>
            <person name="Parida L."/>
            <person name="Kuhn D.N."/>
        </authorList>
    </citation>
    <scope>NUCLEOTIDE SEQUENCE [LARGE SCALE GENOMIC DNA]</scope>
    <source>
        <strain evidence="2">cv. Matina 1-6</strain>
    </source>
</reference>
<dbReference type="EMBL" id="CM001884">
    <property type="protein sequence ID" value="EOY25691.1"/>
    <property type="molecule type" value="Genomic_DNA"/>
</dbReference>